<evidence type="ECO:0000256" key="5">
    <source>
        <dbReference type="ARBA" id="ARBA00022927"/>
    </source>
</evidence>
<dbReference type="PROSITE" id="PS00674">
    <property type="entry name" value="AAA"/>
    <property type="match status" value="1"/>
</dbReference>
<organism evidence="10 12">
    <name type="scientific">Cafeteria roenbergensis</name>
    <name type="common">Marine flagellate</name>
    <dbReference type="NCBI Taxonomy" id="33653"/>
    <lineage>
        <taxon>Eukaryota</taxon>
        <taxon>Sar</taxon>
        <taxon>Stramenopiles</taxon>
        <taxon>Bigyra</taxon>
        <taxon>Opalozoa</taxon>
        <taxon>Bicosoecida</taxon>
        <taxon>Cafeteriaceae</taxon>
        <taxon>Cafeteria</taxon>
    </lineage>
</organism>
<dbReference type="Gene3D" id="3.10.330.10">
    <property type="match status" value="1"/>
</dbReference>
<dbReference type="Pfam" id="PF00004">
    <property type="entry name" value="AAA"/>
    <property type="match status" value="2"/>
</dbReference>
<evidence type="ECO:0000256" key="4">
    <source>
        <dbReference type="ARBA" id="ARBA00022840"/>
    </source>
</evidence>
<comment type="catalytic activity">
    <reaction evidence="6">
        <text>ATP + H2O = ADP + phosphate + H(+)</text>
        <dbReference type="Rhea" id="RHEA:13065"/>
        <dbReference type="ChEBI" id="CHEBI:15377"/>
        <dbReference type="ChEBI" id="CHEBI:15378"/>
        <dbReference type="ChEBI" id="CHEBI:30616"/>
        <dbReference type="ChEBI" id="CHEBI:43474"/>
        <dbReference type="ChEBI" id="CHEBI:456216"/>
        <dbReference type="EC" id="3.6.4.6"/>
    </reaction>
</comment>
<dbReference type="Pfam" id="PF17862">
    <property type="entry name" value="AAA_lid_3"/>
    <property type="match status" value="1"/>
</dbReference>
<keyword evidence="3 6" id="KW-0547">Nucleotide-binding</keyword>
<keyword evidence="4 6" id="KW-0067">ATP-binding</keyword>
<dbReference type="EC" id="3.6.4.6" evidence="6"/>
<dbReference type="GO" id="GO:0005795">
    <property type="term" value="C:Golgi stack"/>
    <property type="evidence" value="ECO:0007669"/>
    <property type="project" value="TreeGrafter"/>
</dbReference>
<dbReference type="FunFam" id="3.40.50.300:FF:000187">
    <property type="entry name" value="Vesicular-fusion ATPase SEC18"/>
    <property type="match status" value="1"/>
</dbReference>
<dbReference type="InterPro" id="IPR003593">
    <property type="entry name" value="AAA+_ATPase"/>
</dbReference>
<dbReference type="Proteomes" id="UP000323011">
    <property type="component" value="Unassembled WGS sequence"/>
</dbReference>
<dbReference type="Gene3D" id="1.10.8.60">
    <property type="match status" value="1"/>
</dbReference>
<dbReference type="PANTHER" id="PTHR23078:SF3">
    <property type="entry name" value="VESICLE-FUSING ATPASE"/>
    <property type="match status" value="1"/>
</dbReference>
<dbReference type="SUPFAM" id="SSF54585">
    <property type="entry name" value="Cdc48 domain 2-like"/>
    <property type="match status" value="1"/>
</dbReference>
<dbReference type="InterPro" id="IPR009010">
    <property type="entry name" value="Asp_de-COase-like_dom_sf"/>
</dbReference>
<keyword evidence="6" id="KW-0931">ER-Golgi transport</keyword>
<dbReference type="InterPro" id="IPR039812">
    <property type="entry name" value="Vesicle-fus_ATPase"/>
</dbReference>
<dbReference type="GO" id="GO:0016887">
    <property type="term" value="F:ATP hydrolysis activity"/>
    <property type="evidence" value="ECO:0007669"/>
    <property type="project" value="InterPro"/>
</dbReference>
<dbReference type="SUPFAM" id="SSF52540">
    <property type="entry name" value="P-loop containing nucleoside triphosphate hydrolases"/>
    <property type="match status" value="2"/>
</dbReference>
<evidence type="ECO:0000313" key="13">
    <source>
        <dbReference type="Proteomes" id="UP000325113"/>
    </source>
</evidence>
<comment type="similarity">
    <text evidence="1 6">Belongs to the AAA ATPase family.</text>
</comment>
<dbReference type="SMART" id="SM00382">
    <property type="entry name" value="AAA"/>
    <property type="match status" value="2"/>
</dbReference>
<dbReference type="EMBL" id="VLTM01000044">
    <property type="protein sequence ID" value="KAA0160450.1"/>
    <property type="molecule type" value="Genomic_DNA"/>
</dbReference>
<evidence type="ECO:0000313" key="8">
    <source>
        <dbReference type="EMBL" id="KAA0157546.1"/>
    </source>
</evidence>
<keyword evidence="6" id="KW-0963">Cytoplasm</keyword>
<evidence type="ECO:0000313" key="9">
    <source>
        <dbReference type="EMBL" id="KAA0160450.1"/>
    </source>
</evidence>
<accession>A0A5A8E544</accession>
<evidence type="ECO:0000313" key="11">
    <source>
        <dbReference type="Proteomes" id="UP000323011"/>
    </source>
</evidence>
<dbReference type="EMBL" id="VLTL01000003">
    <property type="protein sequence ID" value="KAA0171967.1"/>
    <property type="molecule type" value="Genomic_DNA"/>
</dbReference>
<dbReference type="Gene3D" id="2.40.40.20">
    <property type="match status" value="1"/>
</dbReference>
<name>A0A5A8E544_CAFRO</name>
<dbReference type="InterPro" id="IPR029067">
    <property type="entry name" value="CDC48_domain_2-like_sf"/>
</dbReference>
<dbReference type="GO" id="GO:0046872">
    <property type="term" value="F:metal ion binding"/>
    <property type="evidence" value="ECO:0007669"/>
    <property type="project" value="UniProtKB-UniRule"/>
</dbReference>
<feature type="domain" description="AAA+ ATPase" evidence="7">
    <location>
        <begin position="273"/>
        <end position="420"/>
    </location>
</feature>
<dbReference type="SUPFAM" id="SSF50692">
    <property type="entry name" value="ADC-like"/>
    <property type="match status" value="1"/>
</dbReference>
<dbReference type="GO" id="GO:0043001">
    <property type="term" value="P:Golgi to plasma membrane protein transport"/>
    <property type="evidence" value="ECO:0007669"/>
    <property type="project" value="TreeGrafter"/>
</dbReference>
<comment type="subcellular location">
    <subcellularLocation>
        <location evidence="6">Cytoplasm</location>
    </subcellularLocation>
</comment>
<keyword evidence="6" id="KW-0460">Magnesium</keyword>
<comment type="caution">
    <text evidence="10">The sequence shown here is derived from an EMBL/GenBank/DDBJ whole genome shotgun (WGS) entry which is preliminary data.</text>
</comment>
<dbReference type="InterPro" id="IPR003959">
    <property type="entry name" value="ATPase_AAA_core"/>
</dbReference>
<evidence type="ECO:0000256" key="3">
    <source>
        <dbReference type="ARBA" id="ARBA00022741"/>
    </source>
</evidence>
<reference evidence="11 12" key="1">
    <citation type="submission" date="2019-07" db="EMBL/GenBank/DDBJ databases">
        <title>Genomes of Cafeteria roenbergensis.</title>
        <authorList>
            <person name="Fischer M.G."/>
            <person name="Hackl T."/>
            <person name="Roman M."/>
        </authorList>
    </citation>
    <scope>NUCLEOTIDE SEQUENCE [LARGE SCALE GENOMIC DNA]</scope>
    <source>
        <strain evidence="8 11">BVI</strain>
        <strain evidence="9 13">Cflag</strain>
        <strain evidence="10 12">RCC970-E3</strain>
    </source>
</reference>
<gene>
    <name evidence="10" type="ORF">FNF28_00284</name>
    <name evidence="8" type="ORF">FNF29_00122</name>
    <name evidence="9" type="ORF">FNF31_04319</name>
</gene>
<dbReference type="Gene3D" id="3.40.50.300">
    <property type="entry name" value="P-loop containing nucleotide triphosphate hydrolases"/>
    <property type="match status" value="2"/>
</dbReference>
<dbReference type="Proteomes" id="UP000325113">
    <property type="component" value="Unassembled WGS sequence"/>
</dbReference>
<dbReference type="GO" id="GO:0035494">
    <property type="term" value="P:SNARE complex disassembly"/>
    <property type="evidence" value="ECO:0007669"/>
    <property type="project" value="InterPro"/>
</dbReference>
<protein>
    <recommendedName>
        <fullName evidence="6">Vesicle-fusing ATPase</fullName>
        <ecNumber evidence="6">3.6.4.6</ecNumber>
    </recommendedName>
</protein>
<evidence type="ECO:0000313" key="12">
    <source>
        <dbReference type="Proteomes" id="UP000324907"/>
    </source>
</evidence>
<keyword evidence="5 6" id="KW-0653">Protein transport</keyword>
<dbReference type="Proteomes" id="UP000324907">
    <property type="component" value="Unassembled WGS sequence"/>
</dbReference>
<sequence length="812" mass="85733">MAKPSSSQRRDALELTTDKLADKALVYADAAAVSEEVFAALVGSAEAAAAKKASGLLCEVGTKVLCLKPHAGTPSGTLGLGALHRQAAHLRLGVGVDVRPFEPSPDAVAASLSFEVAYLGRDDASSLVLDVGALAKSIKSQFAGHVFGNGQQAAIQFEADARRKLSFKLTCTGFEHVDIGDAGGASAAAAGAAPRPFAQLLASTDVQLTKTKDSVFKVKGGSASRRPQLFGKGFNFASLGIGGLDTEFQEIFRKAFASRLLPPAISEKMGLNHVRGMLLFGPPGCGKTLIARQIGKALQAREPKVVNGPEVLNKFVGQSEENIRKLFEDAEKEQAERGDESDLHIIIFDEIDAICKRRGTTGGGTGVGDSVVNQLLSKMDGVEALNNILVIGMTNRKDMIDSAVLRPGRLEVHVEISLPDEAGRAQILGIHTAKLKANGFLGKDVDVGVVAKETKNYTGAEIEGLVKTARSYAISRVVDPSDLTKALDASKVCVTQEDFMMAVDETVAAFGAREGELERLCEGGIIAFGSEFRSVVTTLQRLVRQSMASSRSPLLTACVHGPSGAGKTALTVRVALDSGIPMVKRVGAEDMLGMGELSKARVLHEAFEDAYKSSQSLLILDDIERMMEYVPPPIGPRLSNAVLQALLVLLRRPPPKEGRRLLVVCTTSEPNFLRQVGMLPVFTVVERIPLVVEEENFTSVLREAAGDVMDDAAIVEAAAALTDQALPVKRVMQVLELARQAARDRALEELGSDVAGTPMEAAAASGAGGGAASQGAGRAEVEYRLTVADVLEAATASTDGMKSLMMDLGSEL</sequence>
<dbReference type="EMBL" id="VLTN01000001">
    <property type="protein sequence ID" value="KAA0157546.1"/>
    <property type="molecule type" value="Genomic_DNA"/>
</dbReference>
<evidence type="ECO:0000256" key="1">
    <source>
        <dbReference type="ARBA" id="ARBA00006914"/>
    </source>
</evidence>
<dbReference type="FunFam" id="1.10.8.60:FF:000115">
    <property type="entry name" value="N-ethylmaleimide-sensitive fusion protein, putative"/>
    <property type="match status" value="1"/>
</dbReference>
<keyword evidence="6" id="KW-0479">Metal-binding</keyword>
<dbReference type="InterPro" id="IPR003960">
    <property type="entry name" value="ATPase_AAA_CS"/>
</dbReference>
<evidence type="ECO:0000256" key="2">
    <source>
        <dbReference type="ARBA" id="ARBA00022448"/>
    </source>
</evidence>
<comment type="function">
    <text evidence="6">Required for vesicle-mediated transport. Catalyzes the fusion of transport vesicles within the Golgi cisternae. Is also required for transport from the endoplasmic reticulum to the Golgi stack. Seems to function as a fusion protein required for the delivery of cargo proteins to all compartments of the Golgi stack independent of vesicle origin.</text>
</comment>
<keyword evidence="6" id="KW-0378">Hydrolase</keyword>
<dbReference type="FunFam" id="3.40.50.300:FF:000166">
    <property type="entry name" value="vesicle-fusing ATPase isoform X1"/>
    <property type="match status" value="1"/>
</dbReference>
<dbReference type="PANTHER" id="PTHR23078">
    <property type="entry name" value="VESICULAR-FUSION PROTEIN NSF"/>
    <property type="match status" value="1"/>
</dbReference>
<proteinExistence type="inferred from homology"/>
<evidence type="ECO:0000259" key="7">
    <source>
        <dbReference type="SMART" id="SM00382"/>
    </source>
</evidence>
<keyword evidence="2 6" id="KW-0813">Transport</keyword>
<evidence type="ECO:0000313" key="10">
    <source>
        <dbReference type="EMBL" id="KAA0171967.1"/>
    </source>
</evidence>
<comment type="cofactor">
    <cofactor evidence="6">
        <name>Mg(2+)</name>
        <dbReference type="ChEBI" id="CHEBI:18420"/>
    </cofactor>
    <text evidence="6">Binds 1 Mg(2+) ion per subunit.</text>
</comment>
<dbReference type="AlphaFoldDB" id="A0A5A8E544"/>
<dbReference type="OMA" id="IECAYRF"/>
<evidence type="ECO:0000256" key="6">
    <source>
        <dbReference type="RuleBase" id="RU367045"/>
    </source>
</evidence>
<dbReference type="PRINTS" id="PR00830">
    <property type="entry name" value="ENDOLAPTASE"/>
</dbReference>
<dbReference type="InterPro" id="IPR041569">
    <property type="entry name" value="AAA_lid_3"/>
</dbReference>
<dbReference type="GO" id="GO:0006891">
    <property type="term" value="P:intra-Golgi vesicle-mediated transport"/>
    <property type="evidence" value="ECO:0007669"/>
    <property type="project" value="TreeGrafter"/>
</dbReference>
<feature type="domain" description="AAA+ ATPase" evidence="7">
    <location>
        <begin position="553"/>
        <end position="692"/>
    </location>
</feature>
<dbReference type="GO" id="GO:0005524">
    <property type="term" value="F:ATP binding"/>
    <property type="evidence" value="ECO:0007669"/>
    <property type="project" value="UniProtKB-UniRule"/>
</dbReference>
<keyword evidence="11" id="KW-1185">Reference proteome</keyword>
<dbReference type="InterPro" id="IPR027417">
    <property type="entry name" value="P-loop_NTPase"/>
</dbReference>